<dbReference type="Pfam" id="PF01593">
    <property type="entry name" value="Amino_oxidase"/>
    <property type="match status" value="1"/>
</dbReference>
<dbReference type="InterPro" id="IPR002937">
    <property type="entry name" value="Amino_oxidase"/>
</dbReference>
<dbReference type="Pfam" id="PF13450">
    <property type="entry name" value="NAD_binding_8"/>
    <property type="match status" value="1"/>
</dbReference>
<comment type="catalytic activity">
    <reaction evidence="3">
        <text>a secondary aliphatic amine + O2 + H2O = a primary amine + an aldehyde + H2O2</text>
        <dbReference type="Rhea" id="RHEA:26414"/>
        <dbReference type="ChEBI" id="CHEBI:15377"/>
        <dbReference type="ChEBI" id="CHEBI:15379"/>
        <dbReference type="ChEBI" id="CHEBI:16240"/>
        <dbReference type="ChEBI" id="CHEBI:17478"/>
        <dbReference type="ChEBI" id="CHEBI:58855"/>
        <dbReference type="ChEBI" id="CHEBI:65296"/>
        <dbReference type="EC" id="1.4.3.4"/>
    </reaction>
</comment>
<evidence type="ECO:0000256" key="2">
    <source>
        <dbReference type="ARBA" id="ARBA00012804"/>
    </source>
</evidence>
<dbReference type="InterPro" id="IPR050703">
    <property type="entry name" value="Flavin_MAO"/>
</dbReference>
<dbReference type="PANTHER" id="PTHR43563">
    <property type="entry name" value="AMINE OXIDASE"/>
    <property type="match status" value="1"/>
</dbReference>
<evidence type="ECO:0000313" key="6">
    <source>
        <dbReference type="Proteomes" id="UP001165122"/>
    </source>
</evidence>
<dbReference type="Proteomes" id="UP001165122">
    <property type="component" value="Unassembled WGS sequence"/>
</dbReference>
<dbReference type="GO" id="GO:0097621">
    <property type="term" value="F:monoamine oxidase activity"/>
    <property type="evidence" value="ECO:0007669"/>
    <property type="project" value="UniProtKB-EC"/>
</dbReference>
<keyword evidence="6" id="KW-1185">Reference proteome</keyword>
<dbReference type="Gene3D" id="3.90.660.10">
    <property type="match status" value="1"/>
</dbReference>
<evidence type="ECO:0000313" key="5">
    <source>
        <dbReference type="EMBL" id="GMI09869.1"/>
    </source>
</evidence>
<accession>A0A9W7FD02</accession>
<reference evidence="6" key="1">
    <citation type="journal article" date="2023" name="Commun. Biol.">
        <title>Genome analysis of Parmales, the sister group of diatoms, reveals the evolutionary specialization of diatoms from phago-mixotrophs to photoautotrophs.</title>
        <authorList>
            <person name="Ban H."/>
            <person name="Sato S."/>
            <person name="Yoshikawa S."/>
            <person name="Yamada K."/>
            <person name="Nakamura Y."/>
            <person name="Ichinomiya M."/>
            <person name="Sato N."/>
            <person name="Blanc-Mathieu R."/>
            <person name="Endo H."/>
            <person name="Kuwata A."/>
            <person name="Ogata H."/>
        </authorList>
    </citation>
    <scope>NUCLEOTIDE SEQUENCE [LARGE SCALE GENOMIC DNA]</scope>
    <source>
        <strain evidence="6">NIES 3700</strain>
    </source>
</reference>
<dbReference type="PANTHER" id="PTHR43563:SF1">
    <property type="entry name" value="AMINE OXIDASE [FLAVIN-CONTAINING] B"/>
    <property type="match status" value="1"/>
</dbReference>
<protein>
    <recommendedName>
        <fullName evidence="2">monoamine oxidase</fullName>
        <ecNumber evidence="2">1.4.3.4</ecNumber>
    </recommendedName>
</protein>
<dbReference type="EC" id="1.4.3.4" evidence="2"/>
<dbReference type="Gene3D" id="3.50.50.60">
    <property type="entry name" value="FAD/NAD(P)-binding domain"/>
    <property type="match status" value="2"/>
</dbReference>
<comment type="caution">
    <text evidence="5">The sequence shown here is derived from an EMBL/GenBank/DDBJ whole genome shotgun (WGS) entry which is preliminary data.</text>
</comment>
<comment type="similarity">
    <text evidence="1">Belongs to the flavin monoamine oxidase family.</text>
</comment>
<gene>
    <name evidence="5" type="ORF">TrLO_g15275</name>
</gene>
<name>A0A9W7FD02_9STRA</name>
<evidence type="ECO:0000256" key="3">
    <source>
        <dbReference type="ARBA" id="ARBA00048448"/>
    </source>
</evidence>
<evidence type="ECO:0000256" key="1">
    <source>
        <dbReference type="ARBA" id="ARBA00005995"/>
    </source>
</evidence>
<dbReference type="EMBL" id="BRXW01000142">
    <property type="protein sequence ID" value="GMI09869.1"/>
    <property type="molecule type" value="Genomic_DNA"/>
</dbReference>
<dbReference type="InterPro" id="IPR036188">
    <property type="entry name" value="FAD/NAD-bd_sf"/>
</dbReference>
<dbReference type="SUPFAM" id="SSF54373">
    <property type="entry name" value="FAD-linked reductases, C-terminal domain"/>
    <property type="match status" value="1"/>
</dbReference>
<sequence length="441" mass="48804">MMELNKPKVADFSLDKVAEKTQAYWKMPKAPLNPDGFDCVVVGAGLSGLVCVQQLIDSPSAARIRSLHVIEFGEGVGGRLRSCEPPAGARSPAPAGVRSRAHTLSTAKPGIDLGAAWSWSSDKNVRKLARDMDIDTIEQPWEGKIVECNDGGRRTLRDARHGESPSGGGSVRFLDGGAAQICRKLKSEIEELRASNKIVWHFGTAVEAVGAIPETDEMEVLLSDETTITGLAVVFCCPPTAVAKIEMHPPLPEQRLQAMKLCQTWMSTTLKFSCIYEGKFWEEEELSGFGSLVFDEDDDAHIVETVWNNSDCQTFCIAGFARPPKDEDIEEGKVRKKIYDDLVLLLGENAREGRLDYVDWSRSLYNCDRFEEGTRQHREYGHPLLKQAHARRIIFGGTETENESGHMEGAIISGKRAANEAYQVMLGRRQSNKDALGNQYM</sequence>
<proteinExistence type="inferred from homology"/>
<evidence type="ECO:0000259" key="4">
    <source>
        <dbReference type="Pfam" id="PF01593"/>
    </source>
</evidence>
<dbReference type="SUPFAM" id="SSF51905">
    <property type="entry name" value="FAD/NAD(P)-binding domain"/>
    <property type="match status" value="1"/>
</dbReference>
<feature type="domain" description="Amine oxidase" evidence="4">
    <location>
        <begin position="167"/>
        <end position="420"/>
    </location>
</feature>
<organism evidence="5 6">
    <name type="scientific">Triparma laevis f. longispina</name>
    <dbReference type="NCBI Taxonomy" id="1714387"/>
    <lineage>
        <taxon>Eukaryota</taxon>
        <taxon>Sar</taxon>
        <taxon>Stramenopiles</taxon>
        <taxon>Ochrophyta</taxon>
        <taxon>Bolidophyceae</taxon>
        <taxon>Parmales</taxon>
        <taxon>Triparmaceae</taxon>
        <taxon>Triparma</taxon>
    </lineage>
</organism>
<dbReference type="AlphaFoldDB" id="A0A9W7FD02"/>
<dbReference type="OrthoDB" id="5046242at2759"/>